<dbReference type="PROSITE" id="PS51257">
    <property type="entry name" value="PROKAR_LIPOPROTEIN"/>
    <property type="match status" value="1"/>
</dbReference>
<evidence type="ECO:0000313" key="3">
    <source>
        <dbReference type="Proteomes" id="UP001370348"/>
    </source>
</evidence>
<keyword evidence="3" id="KW-1185">Reference proteome</keyword>
<protein>
    <submittedName>
        <fullName evidence="2">Uncharacterized protein</fullName>
    </submittedName>
</protein>
<accession>A0ABZ2LW41</accession>
<dbReference type="RefSeq" id="WP_394824783.1">
    <property type="nucleotide sequence ID" value="NZ_CP089984.1"/>
</dbReference>
<name>A0ABZ2LW41_9BACT</name>
<evidence type="ECO:0000256" key="1">
    <source>
        <dbReference type="SAM" id="SignalP"/>
    </source>
</evidence>
<feature type="chain" id="PRO_5047000063" evidence="1">
    <location>
        <begin position="19"/>
        <end position="331"/>
    </location>
</feature>
<reference evidence="2 3" key="1">
    <citation type="submission" date="2021-12" db="EMBL/GenBank/DDBJ databases">
        <title>Discovery of the Pendulisporaceae a myxobacterial family with distinct sporulation behavior and unique specialized metabolism.</title>
        <authorList>
            <person name="Garcia R."/>
            <person name="Popoff A."/>
            <person name="Bader C.D."/>
            <person name="Loehr J."/>
            <person name="Walesch S."/>
            <person name="Walt C."/>
            <person name="Boldt J."/>
            <person name="Bunk B."/>
            <person name="Haeckl F.J.F.P.J."/>
            <person name="Gunesch A.P."/>
            <person name="Birkelbach J."/>
            <person name="Nuebel U."/>
            <person name="Pietschmann T."/>
            <person name="Bach T."/>
            <person name="Mueller R."/>
        </authorList>
    </citation>
    <scope>NUCLEOTIDE SEQUENCE [LARGE SCALE GENOMIC DNA]</scope>
    <source>
        <strain evidence="2 3">MSr11954</strain>
    </source>
</reference>
<gene>
    <name evidence="2" type="ORF">LZC94_45985</name>
</gene>
<proteinExistence type="predicted"/>
<keyword evidence="1" id="KW-0732">Signal</keyword>
<organism evidence="2 3">
    <name type="scientific">Pendulispora albinea</name>
    <dbReference type="NCBI Taxonomy" id="2741071"/>
    <lineage>
        <taxon>Bacteria</taxon>
        <taxon>Pseudomonadati</taxon>
        <taxon>Myxococcota</taxon>
        <taxon>Myxococcia</taxon>
        <taxon>Myxococcales</taxon>
        <taxon>Sorangiineae</taxon>
        <taxon>Pendulisporaceae</taxon>
        <taxon>Pendulispora</taxon>
    </lineage>
</organism>
<dbReference type="EMBL" id="CP089984">
    <property type="protein sequence ID" value="WXB15158.1"/>
    <property type="molecule type" value="Genomic_DNA"/>
</dbReference>
<sequence length="331" mass="35875">MRRFVYAAPAALISAACASRPWTPSVSVAYWAQDVPASVDTSLPTTSQLLPLWQLPTGNPWSRYAKATLLTALGEEPRTGALPDVEALEVLGDARAAAHAVASAGLPQGTLWMLDLRGAASVAFATTLSHEAREPVSLVLTFNNWPDPDELVPAEETLAALIRMPPKAPDPAATGTYPIFLLDSWRLAYRFDAPPDNVFDNRYVMSPGDLPTPEVLRENGVTRLVYVVEDLDDTETEEDDLHFVFAAYQQAGIALHLVDLRMLAKRKPGARWPSELAAYTLFVGRRATLLEDPKFYERARGGFGAFGPPRIFTRGPMWGGGGGSWRGGGGG</sequence>
<dbReference type="Proteomes" id="UP001370348">
    <property type="component" value="Chromosome"/>
</dbReference>
<feature type="signal peptide" evidence="1">
    <location>
        <begin position="1"/>
        <end position="18"/>
    </location>
</feature>
<evidence type="ECO:0000313" key="2">
    <source>
        <dbReference type="EMBL" id="WXB15158.1"/>
    </source>
</evidence>